<evidence type="ECO:0000256" key="1">
    <source>
        <dbReference type="SAM" id="MobiDB-lite"/>
    </source>
</evidence>
<gene>
    <name evidence="2" type="ORF">HNR70_002024</name>
</gene>
<dbReference type="RefSeq" id="WP_184325572.1">
    <property type="nucleotide sequence ID" value="NZ_JACHLZ010000001.1"/>
</dbReference>
<proteinExistence type="predicted"/>
<evidence type="ECO:0000313" key="3">
    <source>
        <dbReference type="Proteomes" id="UP000588158"/>
    </source>
</evidence>
<dbReference type="Proteomes" id="UP000588158">
    <property type="component" value="Unassembled WGS sequence"/>
</dbReference>
<organism evidence="2 3">
    <name type="scientific">Brachybacterium aquaticum</name>
    <dbReference type="NCBI Taxonomy" id="1432564"/>
    <lineage>
        <taxon>Bacteria</taxon>
        <taxon>Bacillati</taxon>
        <taxon>Actinomycetota</taxon>
        <taxon>Actinomycetes</taxon>
        <taxon>Micrococcales</taxon>
        <taxon>Dermabacteraceae</taxon>
        <taxon>Brachybacterium</taxon>
    </lineage>
</organism>
<feature type="region of interest" description="Disordered" evidence="1">
    <location>
        <begin position="36"/>
        <end position="107"/>
    </location>
</feature>
<evidence type="ECO:0000313" key="2">
    <source>
        <dbReference type="EMBL" id="MBB5832211.1"/>
    </source>
</evidence>
<keyword evidence="3" id="KW-1185">Reference proteome</keyword>
<accession>A0A841AF39</accession>
<name>A0A841AF39_9MICO</name>
<comment type="caution">
    <text evidence="2">The sequence shown here is derived from an EMBL/GenBank/DDBJ whole genome shotgun (WGS) entry which is preliminary data.</text>
</comment>
<feature type="compositionally biased region" description="Basic and acidic residues" evidence="1">
    <location>
        <begin position="53"/>
        <end position="80"/>
    </location>
</feature>
<dbReference type="AlphaFoldDB" id="A0A841AF39"/>
<protein>
    <submittedName>
        <fullName evidence="2">Uncharacterized protein</fullName>
    </submittedName>
</protein>
<reference evidence="2 3" key="1">
    <citation type="submission" date="2020-08" db="EMBL/GenBank/DDBJ databases">
        <title>Sequencing the genomes of 1000 actinobacteria strains.</title>
        <authorList>
            <person name="Klenk H.-P."/>
        </authorList>
    </citation>
    <scope>NUCLEOTIDE SEQUENCE [LARGE SCALE GENOMIC DNA]</scope>
    <source>
        <strain evidence="2 3">DSM 28796</strain>
    </source>
</reference>
<sequence>MSSIVDLLGGLLEALTSTGRGKRRFDVRRGVEVEPGLTAWGPSIPRDLPPSQRKHDPQERVPRTLDEALDRKDDRPEPPRMRFAALRDVADPAPPSPAPEADGETDR</sequence>
<dbReference type="EMBL" id="JACHLZ010000001">
    <property type="protein sequence ID" value="MBB5832211.1"/>
    <property type="molecule type" value="Genomic_DNA"/>
</dbReference>